<dbReference type="KEGG" id="bbes:BESB_033500"/>
<feature type="compositionally biased region" description="Low complexity" evidence="1">
    <location>
        <begin position="213"/>
        <end position="236"/>
    </location>
</feature>
<feature type="compositionally biased region" description="Basic and acidic residues" evidence="1">
    <location>
        <begin position="960"/>
        <end position="981"/>
    </location>
</feature>
<evidence type="ECO:0000313" key="2">
    <source>
        <dbReference type="EMBL" id="PFH36892.1"/>
    </source>
</evidence>
<feature type="region of interest" description="Disordered" evidence="1">
    <location>
        <begin position="84"/>
        <end position="133"/>
    </location>
</feature>
<feature type="compositionally biased region" description="Low complexity" evidence="1">
    <location>
        <begin position="803"/>
        <end position="818"/>
    </location>
</feature>
<dbReference type="GeneID" id="40308331"/>
<reference evidence="2 3" key="1">
    <citation type="submission" date="2017-09" db="EMBL/GenBank/DDBJ databases">
        <title>Genome sequencing of Besnoitia besnoiti strain Bb-Ger1.</title>
        <authorList>
            <person name="Schares G."/>
            <person name="Venepally P."/>
            <person name="Lorenzi H.A."/>
        </authorList>
    </citation>
    <scope>NUCLEOTIDE SEQUENCE [LARGE SCALE GENOMIC DNA]</scope>
    <source>
        <strain evidence="2 3">Bb-Ger1</strain>
    </source>
</reference>
<name>A0A2A9MMU3_BESBE</name>
<feature type="compositionally biased region" description="Low complexity" evidence="1">
    <location>
        <begin position="692"/>
        <end position="712"/>
    </location>
</feature>
<dbReference type="PANTHER" id="PTHR37935:SF1">
    <property type="entry name" value="CHROMOSOME UNDETERMINED SCAFFOLD_14, WHOLE GENOME SHOTGUN SEQUENCE"/>
    <property type="match status" value="1"/>
</dbReference>
<dbReference type="EMBL" id="NWUJ01000002">
    <property type="protein sequence ID" value="PFH36892.1"/>
    <property type="molecule type" value="Genomic_DNA"/>
</dbReference>
<dbReference type="AlphaFoldDB" id="A0A2A9MMU3"/>
<feature type="compositionally biased region" description="Basic and acidic residues" evidence="1">
    <location>
        <begin position="343"/>
        <end position="358"/>
    </location>
</feature>
<feature type="region of interest" description="Disordered" evidence="1">
    <location>
        <begin position="880"/>
        <end position="914"/>
    </location>
</feature>
<dbReference type="PANTHER" id="PTHR37935">
    <property type="entry name" value="CHROMOSOME UNDETERMINED SCAFFOLD_14, WHOLE GENOME SHOTGUN SEQUENCE"/>
    <property type="match status" value="1"/>
</dbReference>
<feature type="compositionally biased region" description="Low complexity" evidence="1">
    <location>
        <begin position="883"/>
        <end position="903"/>
    </location>
</feature>
<dbReference type="Proteomes" id="UP000224006">
    <property type="component" value="Chromosome II"/>
</dbReference>
<gene>
    <name evidence="2" type="ORF">BESB_033500</name>
</gene>
<feature type="compositionally biased region" description="Polar residues" evidence="1">
    <location>
        <begin position="792"/>
        <end position="802"/>
    </location>
</feature>
<feature type="region of interest" description="Disordered" evidence="1">
    <location>
        <begin position="927"/>
        <end position="1130"/>
    </location>
</feature>
<feature type="region of interest" description="Disordered" evidence="1">
    <location>
        <begin position="689"/>
        <end position="735"/>
    </location>
</feature>
<feature type="region of interest" description="Disordered" evidence="1">
    <location>
        <begin position="213"/>
        <end position="269"/>
    </location>
</feature>
<feature type="compositionally biased region" description="Basic and acidic residues" evidence="1">
    <location>
        <begin position="1113"/>
        <end position="1130"/>
    </location>
</feature>
<dbReference type="OrthoDB" id="333777at2759"/>
<evidence type="ECO:0000313" key="3">
    <source>
        <dbReference type="Proteomes" id="UP000224006"/>
    </source>
</evidence>
<feature type="region of interest" description="Disordered" evidence="1">
    <location>
        <begin position="778"/>
        <end position="818"/>
    </location>
</feature>
<feature type="compositionally biased region" description="Low complexity" evidence="1">
    <location>
        <begin position="992"/>
        <end position="1002"/>
    </location>
</feature>
<feature type="region of interest" description="Disordered" evidence="1">
    <location>
        <begin position="18"/>
        <end position="48"/>
    </location>
</feature>
<organism evidence="2 3">
    <name type="scientific">Besnoitia besnoiti</name>
    <name type="common">Apicomplexan protozoan</name>
    <dbReference type="NCBI Taxonomy" id="94643"/>
    <lineage>
        <taxon>Eukaryota</taxon>
        <taxon>Sar</taxon>
        <taxon>Alveolata</taxon>
        <taxon>Apicomplexa</taxon>
        <taxon>Conoidasida</taxon>
        <taxon>Coccidia</taxon>
        <taxon>Eucoccidiorida</taxon>
        <taxon>Eimeriorina</taxon>
        <taxon>Sarcocystidae</taxon>
        <taxon>Besnoitia</taxon>
    </lineage>
</organism>
<feature type="region of interest" description="Disordered" evidence="1">
    <location>
        <begin position="343"/>
        <end position="401"/>
    </location>
</feature>
<keyword evidence="3" id="KW-1185">Reference proteome</keyword>
<accession>A0A2A9MMU3</accession>
<comment type="caution">
    <text evidence="2">The sequence shown here is derived from an EMBL/GenBank/DDBJ whole genome shotgun (WGS) entry which is preliminary data.</text>
</comment>
<feature type="compositionally biased region" description="Basic and acidic residues" evidence="1">
    <location>
        <begin position="384"/>
        <end position="401"/>
    </location>
</feature>
<sequence length="1130" mass="119784">MTPATPANLHAGRALLASRRGVLSPQPGSAERRQSAGASRRSRQLQLVSEPPFSPQIAFQSPPSLLNSLRLSCASSSSRFAGVRRHTQAPIPTPAAAGSRGFEPRGADGARVSRRRSPDRGAVFSSSSSLSSSAPSALRAASCLSVVSAAPSVSCVPLSLGSSFLSPPSASLHGLSPHPLVANSDTFSHPRHFLSCRSFFSLFRKKATSASGAGAASASPSSSNAEPASPAADSPAHMTLAAPSSPVFAAPRDPRFSPSPGSLSFAEEAARRATEAADASAVEAVRATDAASLAVSQVSHLGAEPTREKLEAIRRNKFERFPFVFASLSSAVPEELHRRVRERMEKARRGKRDRDTSRRLRREIHPAAPEPETPRAEALIAEETPDRRESDGSERARSDIRGRVLRDRKGRRLRGGQRGKISSQHHLHYPLLLSSLSIVYEDFALLKDRILKQSRRVRALIALSVFGLCWVAYNWEDVRRRLGLEGAAVLHEGMRSQELQFTAREFSKQLIDDLLQDQRLQAGAQRWVQELLNASDQEAAALAVRVLNAEPVQSAVKRLLDDLIQYLCQNPRVQQQVAELLSYAITLPVARDTAGAWCGDLLQRPDVQQAAQTFVNDAILSEPSVRAQAAELAQWCSTRVINDTTTVDATRDHALQVLGDATVQNFVSDFLWKVLKGFMQPRWLGGGKAAAEEGASAPAEPAQEGASPASEPQAPGGEKGENGDETGENPNVEADKDELRKRLQQALAAAGDSAGGATVGIERESLERVLALLNSANEDVPPSARASRHSPACSSEPSQANLPVTSSPSSPGASLSAPVSSDISAQAAEVFVFPVALSAASAGAEDSAESVWVPALEPAPASSLPLTVYAEQDSCQAAAEGVSPLSASPPSLSSSSPLLAAPSRPGAAYPTGSLSPLGSFCELHELAEPGGLGDSEENESAQAQPSPGRALALTDARPPSPKDETAPREDPSEEAKLQEKFESDEEDGETQAPAAPDPDAAASFRGRFSLSAFANEILGRRRQRENGEGTGGAGDATRGRLRRGGRWHEPENPGSSERGNDETGNAETGNADANGASLTSPLLPQEEVEAARRLTASFSRLMPANPRASSPWREAEKGDAPANKPGRDED</sequence>
<dbReference type="VEuPathDB" id="ToxoDB:BESB_033500"/>
<proteinExistence type="predicted"/>
<feature type="compositionally biased region" description="Polar residues" evidence="1">
    <location>
        <begin position="1053"/>
        <end position="1068"/>
    </location>
</feature>
<protein>
    <submittedName>
        <fullName evidence="2">Uncharacterized protein</fullName>
    </submittedName>
</protein>
<dbReference type="RefSeq" id="XP_029220901.1">
    <property type="nucleotide sequence ID" value="XM_029361936.1"/>
</dbReference>
<evidence type="ECO:0000256" key="1">
    <source>
        <dbReference type="SAM" id="MobiDB-lite"/>
    </source>
</evidence>